<keyword evidence="3" id="KW-1185">Reference proteome</keyword>
<feature type="transmembrane region" description="Helical" evidence="1">
    <location>
        <begin position="90"/>
        <end position="112"/>
    </location>
</feature>
<proteinExistence type="predicted"/>
<gene>
    <name evidence="2" type="ORF">N7U62_14270</name>
</gene>
<organism evidence="2 3">
    <name type="scientific">Reichenbachiella ulvae</name>
    <dbReference type="NCBI Taxonomy" id="2980104"/>
    <lineage>
        <taxon>Bacteria</taxon>
        <taxon>Pseudomonadati</taxon>
        <taxon>Bacteroidota</taxon>
        <taxon>Cytophagia</taxon>
        <taxon>Cytophagales</taxon>
        <taxon>Reichenbachiellaceae</taxon>
        <taxon>Reichenbachiella</taxon>
    </lineage>
</organism>
<keyword evidence="1" id="KW-1133">Transmembrane helix</keyword>
<dbReference type="RefSeq" id="WP_264138662.1">
    <property type="nucleotide sequence ID" value="NZ_JAOYOD010000001.1"/>
</dbReference>
<evidence type="ECO:0000313" key="2">
    <source>
        <dbReference type="EMBL" id="MCV9387844.1"/>
    </source>
</evidence>
<comment type="caution">
    <text evidence="2">The sequence shown here is derived from an EMBL/GenBank/DDBJ whole genome shotgun (WGS) entry which is preliminary data.</text>
</comment>
<feature type="transmembrane region" description="Helical" evidence="1">
    <location>
        <begin position="58"/>
        <end position="78"/>
    </location>
</feature>
<feature type="transmembrane region" description="Helical" evidence="1">
    <location>
        <begin position="12"/>
        <end position="37"/>
    </location>
</feature>
<keyword evidence="1" id="KW-0812">Transmembrane</keyword>
<sequence length="232" mass="26856">MNSEPTNYLEVWSYIAQVSSLVLVLMACVNFIVYMILVTVMGNRSGRYSFVLNNETRVMMASAVMVSVAIGLMLNVFILNERDFGHTFVFALKAGLPIGIIITIAFAFNAYLKTYYPFILEKRLADIRFRERKNPKTGRPMRLLNEEEEDEYLTEDMIQQEKDLSYDFDVWLEDATGDTIIETYKGSPNLICDNCQFRTMKLIKEEISEETLLKTKYYLCSHCGHKHKETDV</sequence>
<protein>
    <submittedName>
        <fullName evidence="2">Uncharacterized protein</fullName>
    </submittedName>
</protein>
<reference evidence="2 3" key="1">
    <citation type="submission" date="2022-10" db="EMBL/GenBank/DDBJ databases">
        <title>Comparative genomics and taxonomic characterization of three novel marine species of genus Reichenbachiella exhibiting antioxidant and polysaccharide degradation activities.</title>
        <authorList>
            <person name="Muhammad N."/>
            <person name="Lee Y.-J."/>
            <person name="Ko J."/>
            <person name="Kim S.-G."/>
        </authorList>
    </citation>
    <scope>NUCLEOTIDE SEQUENCE [LARGE SCALE GENOMIC DNA]</scope>
    <source>
        <strain evidence="2 3">ABR2-5</strain>
    </source>
</reference>
<keyword evidence="1" id="KW-0472">Membrane</keyword>
<name>A0ABT3CWD0_9BACT</name>
<dbReference type="EMBL" id="JAOYOD010000001">
    <property type="protein sequence ID" value="MCV9387844.1"/>
    <property type="molecule type" value="Genomic_DNA"/>
</dbReference>
<evidence type="ECO:0000313" key="3">
    <source>
        <dbReference type="Proteomes" id="UP001300692"/>
    </source>
</evidence>
<accession>A0ABT3CWD0</accession>
<evidence type="ECO:0000256" key="1">
    <source>
        <dbReference type="SAM" id="Phobius"/>
    </source>
</evidence>
<dbReference type="Proteomes" id="UP001300692">
    <property type="component" value="Unassembled WGS sequence"/>
</dbReference>